<evidence type="ECO:0000313" key="3">
    <source>
        <dbReference type="Proteomes" id="UP000036367"/>
    </source>
</evidence>
<dbReference type="AlphaFoldDB" id="A0A0J1BAA5"/>
<dbReference type="InterPro" id="IPR002686">
    <property type="entry name" value="Transposase_17"/>
</dbReference>
<organism evidence="2 3">
    <name type="scientific">Rhodopirellula islandica</name>
    <dbReference type="NCBI Taxonomy" id="595434"/>
    <lineage>
        <taxon>Bacteria</taxon>
        <taxon>Pseudomonadati</taxon>
        <taxon>Planctomycetota</taxon>
        <taxon>Planctomycetia</taxon>
        <taxon>Pirellulales</taxon>
        <taxon>Pirellulaceae</taxon>
        <taxon>Rhodopirellula</taxon>
    </lineage>
</organism>
<evidence type="ECO:0000259" key="1">
    <source>
        <dbReference type="SMART" id="SM01321"/>
    </source>
</evidence>
<dbReference type="EMBL" id="LECT01000031">
    <property type="protein sequence ID" value="KLU03655.1"/>
    <property type="molecule type" value="Genomic_DNA"/>
</dbReference>
<dbReference type="Proteomes" id="UP000036367">
    <property type="component" value="Unassembled WGS sequence"/>
</dbReference>
<evidence type="ECO:0000313" key="2">
    <source>
        <dbReference type="EMBL" id="KLU03655.1"/>
    </source>
</evidence>
<dbReference type="InterPro" id="IPR036515">
    <property type="entry name" value="Transposase_17_sf"/>
</dbReference>
<dbReference type="SMART" id="SM01321">
    <property type="entry name" value="Y1_Tnp"/>
    <property type="match status" value="1"/>
</dbReference>
<feature type="domain" description="Transposase IS200-like" evidence="1">
    <location>
        <begin position="4"/>
        <end position="118"/>
    </location>
</feature>
<proteinExistence type="predicted"/>
<sequence length="149" mass="17288">MSTHQQLLYHIVFSTKRRKRLLNDSIRDDAFAYLAGVCKRLDGFALEVGGYYDHAHLLVRIPARVAVSDFVGKVKANVSKHLNEGKLIGVPFAWQDGFGAFSVSRSNKEAVGRYIRGQMEHHRKRTFEEEYLELLKKHEVEFDERYVFD</sequence>
<gene>
    <name evidence="2" type="ORF">RISK_004062</name>
</gene>
<dbReference type="NCBIfam" id="NF033573">
    <property type="entry name" value="transpos_IS200"/>
    <property type="match status" value="1"/>
</dbReference>
<dbReference type="Pfam" id="PF01797">
    <property type="entry name" value="Y1_Tnp"/>
    <property type="match status" value="1"/>
</dbReference>
<name>A0A0J1BAA5_RHOIS</name>
<dbReference type="RefSeq" id="WP_047815397.1">
    <property type="nucleotide sequence ID" value="NZ_LECT01000031.1"/>
</dbReference>
<dbReference type="Gene3D" id="3.30.70.1290">
    <property type="entry name" value="Transposase IS200-like"/>
    <property type="match status" value="1"/>
</dbReference>
<dbReference type="PATRIC" id="fig|595434.4.peg.3849"/>
<protein>
    <submittedName>
        <fullName evidence="2">Transposase</fullName>
    </submittedName>
</protein>
<comment type="caution">
    <text evidence="2">The sequence shown here is derived from an EMBL/GenBank/DDBJ whole genome shotgun (WGS) entry which is preliminary data.</text>
</comment>
<dbReference type="PANTHER" id="PTHR33360">
    <property type="entry name" value="TRANSPOSASE FOR INSERTION SEQUENCE ELEMENT IS200"/>
    <property type="match status" value="1"/>
</dbReference>
<dbReference type="GO" id="GO:0003677">
    <property type="term" value="F:DNA binding"/>
    <property type="evidence" value="ECO:0007669"/>
    <property type="project" value="InterPro"/>
</dbReference>
<keyword evidence="3" id="KW-1185">Reference proteome</keyword>
<dbReference type="PANTHER" id="PTHR33360:SF2">
    <property type="entry name" value="TRANSPOSASE FOR INSERTION SEQUENCE ELEMENT IS200"/>
    <property type="match status" value="1"/>
</dbReference>
<reference evidence="2" key="1">
    <citation type="submission" date="2015-05" db="EMBL/GenBank/DDBJ databases">
        <title>Permanent draft genome of Rhodopirellula islandicus K833.</title>
        <authorList>
            <person name="Kizina J."/>
            <person name="Richter M."/>
            <person name="Glockner F.O."/>
            <person name="Harder J."/>
        </authorList>
    </citation>
    <scope>NUCLEOTIDE SEQUENCE [LARGE SCALE GENOMIC DNA]</scope>
    <source>
        <strain evidence="2">K833</strain>
    </source>
</reference>
<accession>A0A0J1BAA5</accession>
<dbReference type="SUPFAM" id="SSF143422">
    <property type="entry name" value="Transposase IS200-like"/>
    <property type="match status" value="1"/>
</dbReference>
<dbReference type="OrthoDB" id="9798161at2"/>
<dbReference type="GO" id="GO:0006313">
    <property type="term" value="P:DNA transposition"/>
    <property type="evidence" value="ECO:0007669"/>
    <property type="project" value="InterPro"/>
</dbReference>
<dbReference type="GO" id="GO:0004803">
    <property type="term" value="F:transposase activity"/>
    <property type="evidence" value="ECO:0007669"/>
    <property type="project" value="InterPro"/>
</dbReference>